<protein>
    <submittedName>
        <fullName evidence="2">Uncharacterized protein</fullName>
    </submittedName>
</protein>
<dbReference type="eggNOG" id="ENOG502SMYE">
    <property type="taxonomic scope" value="Eukaryota"/>
</dbReference>
<sequence>MPPRPPRSPIVTLRGLFDDEDPDVEIPPALRDEIYAAEANTPAAQIGGALGLLGAGLSGTLAEAEIRSKDENAQMIWLEMQRRKADKDKPKRSKKKKGRRTTTKKDMTGKQKKRLSALEELMVEAEDSVQSTIEMNDTPTVEPEDDLIKGEGLLGKMKSFYDQADQMAATNALILNKELEERGVLEKITDETGLKVVGKDAVQSKKGDEKKD</sequence>
<feature type="region of interest" description="Disordered" evidence="1">
    <location>
        <begin position="1"/>
        <end position="23"/>
    </location>
</feature>
<keyword evidence="3" id="KW-1185">Reference proteome</keyword>
<name>K0R7V5_THAOC</name>
<feature type="compositionally biased region" description="Polar residues" evidence="1">
    <location>
        <begin position="128"/>
        <end position="139"/>
    </location>
</feature>
<dbReference type="Proteomes" id="UP000266841">
    <property type="component" value="Unassembled WGS sequence"/>
</dbReference>
<organism evidence="2 3">
    <name type="scientific">Thalassiosira oceanica</name>
    <name type="common">Marine diatom</name>
    <dbReference type="NCBI Taxonomy" id="159749"/>
    <lineage>
        <taxon>Eukaryota</taxon>
        <taxon>Sar</taxon>
        <taxon>Stramenopiles</taxon>
        <taxon>Ochrophyta</taxon>
        <taxon>Bacillariophyta</taxon>
        <taxon>Coscinodiscophyceae</taxon>
        <taxon>Thalassiosirophycidae</taxon>
        <taxon>Thalassiosirales</taxon>
        <taxon>Thalassiosiraceae</taxon>
        <taxon>Thalassiosira</taxon>
    </lineage>
</organism>
<evidence type="ECO:0000256" key="1">
    <source>
        <dbReference type="SAM" id="MobiDB-lite"/>
    </source>
</evidence>
<reference evidence="2 3" key="1">
    <citation type="journal article" date="2012" name="Genome Biol.">
        <title>Genome and low-iron response of an oceanic diatom adapted to chronic iron limitation.</title>
        <authorList>
            <person name="Lommer M."/>
            <person name="Specht M."/>
            <person name="Roy A.S."/>
            <person name="Kraemer L."/>
            <person name="Andreson R."/>
            <person name="Gutowska M.A."/>
            <person name="Wolf J."/>
            <person name="Bergner S.V."/>
            <person name="Schilhabel M.B."/>
            <person name="Klostermeier U.C."/>
            <person name="Beiko R.G."/>
            <person name="Rosenstiel P."/>
            <person name="Hippler M."/>
            <person name="Laroche J."/>
        </authorList>
    </citation>
    <scope>NUCLEOTIDE SEQUENCE [LARGE SCALE GENOMIC DNA]</scope>
    <source>
        <strain evidence="2 3">CCMP1005</strain>
    </source>
</reference>
<gene>
    <name evidence="2" type="ORF">THAOC_36623</name>
</gene>
<dbReference type="AlphaFoldDB" id="K0R7V5"/>
<accession>K0R7V5</accession>
<dbReference type="EMBL" id="AGNL01049188">
    <property type="protein sequence ID" value="EJK44806.1"/>
    <property type="molecule type" value="Genomic_DNA"/>
</dbReference>
<feature type="compositionally biased region" description="Basic and acidic residues" evidence="1">
    <location>
        <begin position="80"/>
        <end position="89"/>
    </location>
</feature>
<feature type="region of interest" description="Disordered" evidence="1">
    <location>
        <begin position="78"/>
        <end position="146"/>
    </location>
</feature>
<evidence type="ECO:0000313" key="2">
    <source>
        <dbReference type="EMBL" id="EJK44806.1"/>
    </source>
</evidence>
<proteinExistence type="predicted"/>
<feature type="compositionally biased region" description="Basic residues" evidence="1">
    <location>
        <begin position="90"/>
        <end position="102"/>
    </location>
</feature>
<comment type="caution">
    <text evidence="2">The sequence shown here is derived from an EMBL/GenBank/DDBJ whole genome shotgun (WGS) entry which is preliminary data.</text>
</comment>
<evidence type="ECO:0000313" key="3">
    <source>
        <dbReference type="Proteomes" id="UP000266841"/>
    </source>
</evidence>
<dbReference type="OrthoDB" id="48246at2759"/>